<dbReference type="SUPFAM" id="SSF54593">
    <property type="entry name" value="Glyoxalase/Bleomycin resistance protein/Dihydroxybiphenyl dioxygenase"/>
    <property type="match status" value="1"/>
</dbReference>
<evidence type="ECO:0000259" key="1">
    <source>
        <dbReference type="PROSITE" id="PS51819"/>
    </source>
</evidence>
<feature type="domain" description="VOC" evidence="1">
    <location>
        <begin position="1"/>
        <end position="105"/>
    </location>
</feature>
<dbReference type="Proteomes" id="UP000034883">
    <property type="component" value="Chromosome"/>
</dbReference>
<dbReference type="EMBL" id="CP011125">
    <property type="protein sequence ID" value="AKF11365.1"/>
    <property type="molecule type" value="Genomic_DNA"/>
</dbReference>
<accession>A0A0F6WAA8</accession>
<dbReference type="PROSITE" id="PS51819">
    <property type="entry name" value="VOC"/>
    <property type="match status" value="1"/>
</dbReference>
<reference evidence="2 3" key="1">
    <citation type="submission" date="2015-03" db="EMBL/GenBank/DDBJ databases">
        <title>Genome assembly of Sandaracinus amylolyticus DSM 53668.</title>
        <authorList>
            <person name="Sharma G."/>
            <person name="Subramanian S."/>
        </authorList>
    </citation>
    <scope>NUCLEOTIDE SEQUENCE [LARGE SCALE GENOMIC DNA]</scope>
    <source>
        <strain evidence="2 3">DSM 53668</strain>
    </source>
</reference>
<dbReference type="STRING" id="927083.DB32_008514"/>
<dbReference type="Pfam" id="PF00903">
    <property type="entry name" value="Glyoxalase"/>
    <property type="match status" value="1"/>
</dbReference>
<dbReference type="AlphaFoldDB" id="A0A0F6WAA8"/>
<dbReference type="InterPro" id="IPR037523">
    <property type="entry name" value="VOC_core"/>
</dbReference>
<sequence>MTDLARTHRFYSKTLGIPFEVEDFENGYLQARLPGDVELVFLPGDAARGATPQVVFGLARGGIDTMVASLAAAGVELVTPVSEAPGGWSAELKDPDGHILSLYQDGSLPR</sequence>
<protein>
    <recommendedName>
        <fullName evidence="1">VOC domain-containing protein</fullName>
    </recommendedName>
</protein>
<dbReference type="Gene3D" id="3.10.180.10">
    <property type="entry name" value="2,3-Dihydroxybiphenyl 1,2-Dioxygenase, domain 1"/>
    <property type="match status" value="1"/>
</dbReference>
<dbReference type="KEGG" id="samy:DB32_008514"/>
<name>A0A0F6WAA8_9BACT</name>
<dbReference type="PANTHER" id="PTHR33993:SF14">
    <property type="entry name" value="GB|AAF24581.1"/>
    <property type="match status" value="1"/>
</dbReference>
<evidence type="ECO:0000313" key="2">
    <source>
        <dbReference type="EMBL" id="AKF11365.1"/>
    </source>
</evidence>
<organism evidence="2 3">
    <name type="scientific">Sandaracinus amylolyticus</name>
    <dbReference type="NCBI Taxonomy" id="927083"/>
    <lineage>
        <taxon>Bacteria</taxon>
        <taxon>Pseudomonadati</taxon>
        <taxon>Myxococcota</taxon>
        <taxon>Polyangia</taxon>
        <taxon>Polyangiales</taxon>
        <taxon>Sandaracinaceae</taxon>
        <taxon>Sandaracinus</taxon>
    </lineage>
</organism>
<gene>
    <name evidence="2" type="ORF">DB32_008514</name>
</gene>
<proteinExistence type="predicted"/>
<dbReference type="PANTHER" id="PTHR33993">
    <property type="entry name" value="GLYOXALASE-RELATED"/>
    <property type="match status" value="1"/>
</dbReference>
<dbReference type="InterPro" id="IPR029068">
    <property type="entry name" value="Glyas_Bleomycin-R_OHBP_Dase"/>
</dbReference>
<dbReference type="InterPro" id="IPR052164">
    <property type="entry name" value="Anthracycline_SecMetBiosynth"/>
</dbReference>
<keyword evidence="3" id="KW-1185">Reference proteome</keyword>
<dbReference type="InterPro" id="IPR004360">
    <property type="entry name" value="Glyas_Fos-R_dOase_dom"/>
</dbReference>
<evidence type="ECO:0000313" key="3">
    <source>
        <dbReference type="Proteomes" id="UP000034883"/>
    </source>
</evidence>